<dbReference type="EMBL" id="KN822026">
    <property type="protein sequence ID" value="KIM64844.1"/>
    <property type="molecule type" value="Genomic_DNA"/>
</dbReference>
<organism evidence="2 3">
    <name type="scientific">Scleroderma citrinum Foug A</name>
    <dbReference type="NCBI Taxonomy" id="1036808"/>
    <lineage>
        <taxon>Eukaryota</taxon>
        <taxon>Fungi</taxon>
        <taxon>Dikarya</taxon>
        <taxon>Basidiomycota</taxon>
        <taxon>Agaricomycotina</taxon>
        <taxon>Agaricomycetes</taxon>
        <taxon>Agaricomycetidae</taxon>
        <taxon>Boletales</taxon>
        <taxon>Sclerodermatineae</taxon>
        <taxon>Sclerodermataceae</taxon>
        <taxon>Scleroderma</taxon>
    </lineage>
</organism>
<dbReference type="HOGENOM" id="CLU_1993946_0_0_1"/>
<keyword evidence="3" id="KW-1185">Reference proteome</keyword>
<evidence type="ECO:0000313" key="3">
    <source>
        <dbReference type="Proteomes" id="UP000053989"/>
    </source>
</evidence>
<feature type="region of interest" description="Disordered" evidence="1">
    <location>
        <begin position="42"/>
        <end position="89"/>
    </location>
</feature>
<gene>
    <name evidence="2" type="ORF">SCLCIDRAFT_597269</name>
</gene>
<evidence type="ECO:0000256" key="1">
    <source>
        <dbReference type="SAM" id="MobiDB-lite"/>
    </source>
</evidence>
<evidence type="ECO:0000313" key="2">
    <source>
        <dbReference type="EMBL" id="KIM64844.1"/>
    </source>
</evidence>
<accession>A0A0C3E8Y7</accession>
<proteinExistence type="predicted"/>
<protein>
    <submittedName>
        <fullName evidence="2">Uncharacterized protein</fullName>
    </submittedName>
</protein>
<feature type="compositionally biased region" description="Basic and acidic residues" evidence="1">
    <location>
        <begin position="45"/>
        <end position="70"/>
    </location>
</feature>
<feature type="compositionally biased region" description="Basic and acidic residues" evidence="1">
    <location>
        <begin position="77"/>
        <end position="87"/>
    </location>
</feature>
<name>A0A0C3E8Y7_9AGAM</name>
<dbReference type="Proteomes" id="UP000053989">
    <property type="component" value="Unassembled WGS sequence"/>
</dbReference>
<reference evidence="3" key="2">
    <citation type="submission" date="2015-01" db="EMBL/GenBank/DDBJ databases">
        <title>Evolutionary Origins and Diversification of the Mycorrhizal Mutualists.</title>
        <authorList>
            <consortium name="DOE Joint Genome Institute"/>
            <consortium name="Mycorrhizal Genomics Consortium"/>
            <person name="Kohler A."/>
            <person name="Kuo A."/>
            <person name="Nagy L.G."/>
            <person name="Floudas D."/>
            <person name="Copeland A."/>
            <person name="Barry K.W."/>
            <person name="Cichocki N."/>
            <person name="Veneault-Fourrey C."/>
            <person name="LaButti K."/>
            <person name="Lindquist E.A."/>
            <person name="Lipzen A."/>
            <person name="Lundell T."/>
            <person name="Morin E."/>
            <person name="Murat C."/>
            <person name="Riley R."/>
            <person name="Ohm R."/>
            <person name="Sun H."/>
            <person name="Tunlid A."/>
            <person name="Henrissat B."/>
            <person name="Grigoriev I.V."/>
            <person name="Hibbett D.S."/>
            <person name="Martin F."/>
        </authorList>
    </citation>
    <scope>NUCLEOTIDE SEQUENCE [LARGE SCALE GENOMIC DNA]</scope>
    <source>
        <strain evidence="3">Foug A</strain>
    </source>
</reference>
<dbReference type="AlphaFoldDB" id="A0A0C3E8Y7"/>
<sequence>MFLIGSYYPVYNVHVGGNGAMGGQPVTVMAVTNGPVNCTIVSSEARPRSTDSAGHKRLEVPDANHFRTELETEPDTEPERRNLEHPSHSGKWFTGLQKIVKKTMATAWEALSELGKKLSCTHGAE</sequence>
<dbReference type="InParanoid" id="A0A0C3E8Y7"/>
<reference evidence="2 3" key="1">
    <citation type="submission" date="2014-04" db="EMBL/GenBank/DDBJ databases">
        <authorList>
            <consortium name="DOE Joint Genome Institute"/>
            <person name="Kuo A."/>
            <person name="Kohler A."/>
            <person name="Nagy L.G."/>
            <person name="Floudas D."/>
            <person name="Copeland A."/>
            <person name="Barry K.W."/>
            <person name="Cichocki N."/>
            <person name="Veneault-Fourrey C."/>
            <person name="LaButti K."/>
            <person name="Lindquist E.A."/>
            <person name="Lipzen A."/>
            <person name="Lundell T."/>
            <person name="Morin E."/>
            <person name="Murat C."/>
            <person name="Sun H."/>
            <person name="Tunlid A."/>
            <person name="Henrissat B."/>
            <person name="Grigoriev I.V."/>
            <person name="Hibbett D.S."/>
            <person name="Martin F."/>
            <person name="Nordberg H.P."/>
            <person name="Cantor M.N."/>
            <person name="Hua S.X."/>
        </authorList>
    </citation>
    <scope>NUCLEOTIDE SEQUENCE [LARGE SCALE GENOMIC DNA]</scope>
    <source>
        <strain evidence="2 3">Foug A</strain>
    </source>
</reference>